<protein>
    <submittedName>
        <fullName evidence="1">Uncharacterized protein</fullName>
    </submittedName>
</protein>
<name>A0AAN6P0U6_9PEZI</name>
<gene>
    <name evidence="1" type="ORF">QBC32DRAFT_118827</name>
</gene>
<comment type="caution">
    <text evidence="1">The sequence shown here is derived from an EMBL/GenBank/DDBJ whole genome shotgun (WGS) entry which is preliminary data.</text>
</comment>
<evidence type="ECO:0000313" key="1">
    <source>
        <dbReference type="EMBL" id="KAK3953472.1"/>
    </source>
</evidence>
<keyword evidence="2" id="KW-1185">Reference proteome</keyword>
<organism evidence="1 2">
    <name type="scientific">Pseudoneurospora amorphoporcata</name>
    <dbReference type="NCBI Taxonomy" id="241081"/>
    <lineage>
        <taxon>Eukaryota</taxon>
        <taxon>Fungi</taxon>
        <taxon>Dikarya</taxon>
        <taxon>Ascomycota</taxon>
        <taxon>Pezizomycotina</taxon>
        <taxon>Sordariomycetes</taxon>
        <taxon>Sordariomycetidae</taxon>
        <taxon>Sordariales</taxon>
        <taxon>Sordariaceae</taxon>
        <taxon>Pseudoneurospora</taxon>
    </lineage>
</organism>
<sequence length="120" mass="13914">MRAALRQKRITAFLLLTHRHGQSWPVKRWQGSNPQKSRARDCNTRRCYACQEAQRNQRYISLMISARSSSLGGRRLRLPLTLQGKYFVAINIHQIINIFSVIGCQVFQIKIGFMPDPKSK</sequence>
<accession>A0AAN6P0U6</accession>
<dbReference type="EMBL" id="MU859105">
    <property type="protein sequence ID" value="KAK3953472.1"/>
    <property type="molecule type" value="Genomic_DNA"/>
</dbReference>
<dbReference type="Proteomes" id="UP001303222">
    <property type="component" value="Unassembled WGS sequence"/>
</dbReference>
<evidence type="ECO:0000313" key="2">
    <source>
        <dbReference type="Proteomes" id="UP001303222"/>
    </source>
</evidence>
<reference evidence="1" key="2">
    <citation type="submission" date="2023-06" db="EMBL/GenBank/DDBJ databases">
        <authorList>
            <consortium name="Lawrence Berkeley National Laboratory"/>
            <person name="Mondo S.J."/>
            <person name="Hensen N."/>
            <person name="Bonometti L."/>
            <person name="Westerberg I."/>
            <person name="Brannstrom I.O."/>
            <person name="Guillou S."/>
            <person name="Cros-Aarteil S."/>
            <person name="Calhoun S."/>
            <person name="Haridas S."/>
            <person name="Kuo A."/>
            <person name="Pangilinan J."/>
            <person name="Riley R."/>
            <person name="Labutti K."/>
            <person name="Andreopoulos B."/>
            <person name="Lipzen A."/>
            <person name="Chen C."/>
            <person name="Yanf M."/>
            <person name="Daum C."/>
            <person name="Ng V."/>
            <person name="Clum A."/>
            <person name="Steindorff A."/>
            <person name="Ohm R."/>
            <person name="Martin F."/>
            <person name="Silar P."/>
            <person name="Natvig D."/>
            <person name="Lalanne C."/>
            <person name="Gautier V."/>
            <person name="Ament-Velasquez S.L."/>
            <person name="Kruys A."/>
            <person name="Hutchinson M.I."/>
            <person name="Powell A.J."/>
            <person name="Barry K."/>
            <person name="Miller A.N."/>
            <person name="Grigoriev I.V."/>
            <person name="Debuchy R."/>
            <person name="Gladieux P."/>
            <person name="Thoren M.H."/>
            <person name="Johannesson H."/>
        </authorList>
    </citation>
    <scope>NUCLEOTIDE SEQUENCE</scope>
    <source>
        <strain evidence="1">CBS 626.80</strain>
    </source>
</reference>
<reference evidence="1" key="1">
    <citation type="journal article" date="2023" name="Mol. Phylogenet. Evol.">
        <title>Genome-scale phylogeny and comparative genomics of the fungal order Sordariales.</title>
        <authorList>
            <person name="Hensen N."/>
            <person name="Bonometti L."/>
            <person name="Westerberg I."/>
            <person name="Brannstrom I.O."/>
            <person name="Guillou S."/>
            <person name="Cros-Aarteil S."/>
            <person name="Calhoun S."/>
            <person name="Haridas S."/>
            <person name="Kuo A."/>
            <person name="Mondo S."/>
            <person name="Pangilinan J."/>
            <person name="Riley R."/>
            <person name="LaButti K."/>
            <person name="Andreopoulos B."/>
            <person name="Lipzen A."/>
            <person name="Chen C."/>
            <person name="Yan M."/>
            <person name="Daum C."/>
            <person name="Ng V."/>
            <person name="Clum A."/>
            <person name="Steindorff A."/>
            <person name="Ohm R.A."/>
            <person name="Martin F."/>
            <person name="Silar P."/>
            <person name="Natvig D.O."/>
            <person name="Lalanne C."/>
            <person name="Gautier V."/>
            <person name="Ament-Velasquez S.L."/>
            <person name="Kruys A."/>
            <person name="Hutchinson M.I."/>
            <person name="Powell A.J."/>
            <person name="Barry K."/>
            <person name="Miller A.N."/>
            <person name="Grigoriev I.V."/>
            <person name="Debuchy R."/>
            <person name="Gladieux P."/>
            <person name="Hiltunen Thoren M."/>
            <person name="Johannesson H."/>
        </authorList>
    </citation>
    <scope>NUCLEOTIDE SEQUENCE</scope>
    <source>
        <strain evidence="1">CBS 626.80</strain>
    </source>
</reference>
<proteinExistence type="predicted"/>
<dbReference type="AlphaFoldDB" id="A0AAN6P0U6"/>